<dbReference type="Proteomes" id="UP000265520">
    <property type="component" value="Unassembled WGS sequence"/>
</dbReference>
<gene>
    <name evidence="1" type="ORF">A2U01_0002919</name>
</gene>
<evidence type="ECO:0000313" key="2">
    <source>
        <dbReference type="Proteomes" id="UP000265520"/>
    </source>
</evidence>
<sequence length="155" mass="17157">MFPLKRKLFHRYTCTAVANAQQDSPPNNLCEEEFRYKGVGQTLCQTIGPDTTVGSQGGSRGIVHIGLKSNNTIVNSLCFISSGSFFIHTLVPPLPMLNGTRRLTNFVRKTFDTRSQSNPRRTIDSDTTIGSQVDSREIIQIGLKSIHTSELNTTL</sequence>
<comment type="caution">
    <text evidence="1">The sequence shown here is derived from an EMBL/GenBank/DDBJ whole genome shotgun (WGS) entry which is preliminary data.</text>
</comment>
<accession>A0A392M402</accession>
<keyword evidence="2" id="KW-1185">Reference proteome</keyword>
<dbReference type="AlphaFoldDB" id="A0A392M402"/>
<protein>
    <submittedName>
        <fullName evidence="1">Uncharacterized protein</fullName>
    </submittedName>
</protein>
<evidence type="ECO:0000313" key="1">
    <source>
        <dbReference type="EMBL" id="MCH82122.1"/>
    </source>
</evidence>
<name>A0A392M402_9FABA</name>
<dbReference type="EMBL" id="LXQA010003233">
    <property type="protein sequence ID" value="MCH82122.1"/>
    <property type="molecule type" value="Genomic_DNA"/>
</dbReference>
<proteinExistence type="predicted"/>
<organism evidence="1 2">
    <name type="scientific">Trifolium medium</name>
    <dbReference type="NCBI Taxonomy" id="97028"/>
    <lineage>
        <taxon>Eukaryota</taxon>
        <taxon>Viridiplantae</taxon>
        <taxon>Streptophyta</taxon>
        <taxon>Embryophyta</taxon>
        <taxon>Tracheophyta</taxon>
        <taxon>Spermatophyta</taxon>
        <taxon>Magnoliopsida</taxon>
        <taxon>eudicotyledons</taxon>
        <taxon>Gunneridae</taxon>
        <taxon>Pentapetalae</taxon>
        <taxon>rosids</taxon>
        <taxon>fabids</taxon>
        <taxon>Fabales</taxon>
        <taxon>Fabaceae</taxon>
        <taxon>Papilionoideae</taxon>
        <taxon>50 kb inversion clade</taxon>
        <taxon>NPAAA clade</taxon>
        <taxon>Hologalegina</taxon>
        <taxon>IRL clade</taxon>
        <taxon>Trifolieae</taxon>
        <taxon>Trifolium</taxon>
    </lineage>
</organism>
<reference evidence="1 2" key="1">
    <citation type="journal article" date="2018" name="Front. Plant Sci.">
        <title>Red Clover (Trifolium pratense) and Zigzag Clover (T. medium) - A Picture of Genomic Similarities and Differences.</title>
        <authorList>
            <person name="Dluhosova J."/>
            <person name="Istvanek J."/>
            <person name="Nedelnik J."/>
            <person name="Repkova J."/>
        </authorList>
    </citation>
    <scope>NUCLEOTIDE SEQUENCE [LARGE SCALE GENOMIC DNA]</scope>
    <source>
        <strain evidence="2">cv. 10/8</strain>
        <tissue evidence="1">Leaf</tissue>
    </source>
</reference>